<comment type="caution">
    <text evidence="1">The sequence shown here is derived from an EMBL/GenBank/DDBJ whole genome shotgun (WGS) entry which is preliminary data.</text>
</comment>
<keyword evidence="2" id="KW-1185">Reference proteome</keyword>
<protein>
    <submittedName>
        <fullName evidence="1">Uncharacterized protein</fullName>
    </submittedName>
</protein>
<dbReference type="AlphaFoldDB" id="A0AAD9DYR1"/>
<dbReference type="GO" id="GO:0005634">
    <property type="term" value="C:nucleus"/>
    <property type="evidence" value="ECO:0007669"/>
    <property type="project" value="TreeGrafter"/>
</dbReference>
<dbReference type="Proteomes" id="UP001239994">
    <property type="component" value="Unassembled WGS sequence"/>
</dbReference>
<evidence type="ECO:0000313" key="1">
    <source>
        <dbReference type="EMBL" id="KAK1797914.1"/>
    </source>
</evidence>
<organism evidence="1 2">
    <name type="scientific">Electrophorus voltai</name>
    <dbReference type="NCBI Taxonomy" id="2609070"/>
    <lineage>
        <taxon>Eukaryota</taxon>
        <taxon>Metazoa</taxon>
        <taxon>Chordata</taxon>
        <taxon>Craniata</taxon>
        <taxon>Vertebrata</taxon>
        <taxon>Euteleostomi</taxon>
        <taxon>Actinopterygii</taxon>
        <taxon>Neopterygii</taxon>
        <taxon>Teleostei</taxon>
        <taxon>Ostariophysi</taxon>
        <taxon>Gymnotiformes</taxon>
        <taxon>Gymnotoidei</taxon>
        <taxon>Gymnotidae</taxon>
        <taxon>Electrophorus</taxon>
    </lineage>
</organism>
<reference evidence="1" key="1">
    <citation type="submission" date="2023-03" db="EMBL/GenBank/DDBJ databases">
        <title>Electrophorus voltai genome.</title>
        <authorList>
            <person name="Bian C."/>
        </authorList>
    </citation>
    <scope>NUCLEOTIDE SEQUENCE</scope>
    <source>
        <strain evidence="1">CB-2022</strain>
        <tissue evidence="1">Muscle</tissue>
    </source>
</reference>
<accession>A0AAD9DYR1</accession>
<sequence length="157" mass="17626">YSPLCGVNRAQNPPTTPWSSSGILSNVLRYSFRSIALAQSSQPGNAEEGMGLLSEFRWTLSFPTSGEYLEHVHASSCQIKVFKTHILSFSSLETQERLHQNNFSTFCRLFTDFSGYYRWESGIAADSLNMSRDDVVQICCPADSIRLFDTIKGRPVN</sequence>
<dbReference type="PANTHER" id="PTHR11037:SF21">
    <property type="entry name" value="GEMINI, ISOFORM C"/>
    <property type="match status" value="1"/>
</dbReference>
<dbReference type="InterPro" id="IPR040167">
    <property type="entry name" value="TF_CP2-like"/>
</dbReference>
<dbReference type="GO" id="GO:0000978">
    <property type="term" value="F:RNA polymerase II cis-regulatory region sequence-specific DNA binding"/>
    <property type="evidence" value="ECO:0007669"/>
    <property type="project" value="TreeGrafter"/>
</dbReference>
<evidence type="ECO:0000313" key="2">
    <source>
        <dbReference type="Proteomes" id="UP001239994"/>
    </source>
</evidence>
<feature type="non-terminal residue" evidence="1">
    <location>
        <position position="1"/>
    </location>
</feature>
<proteinExistence type="predicted"/>
<dbReference type="PANTHER" id="PTHR11037">
    <property type="entry name" value="TRANSCRIPTION FACTOR CP2"/>
    <property type="match status" value="1"/>
</dbReference>
<name>A0AAD9DYR1_9TELE</name>
<dbReference type="GO" id="GO:0001228">
    <property type="term" value="F:DNA-binding transcription activator activity, RNA polymerase II-specific"/>
    <property type="evidence" value="ECO:0007669"/>
    <property type="project" value="TreeGrafter"/>
</dbReference>
<gene>
    <name evidence="1" type="ORF">P4O66_007965</name>
</gene>
<dbReference type="EMBL" id="JAROKS010000013">
    <property type="protein sequence ID" value="KAK1797914.1"/>
    <property type="molecule type" value="Genomic_DNA"/>
</dbReference>